<sequence>MEIKSGQLSAQYQQNLKTQPKTEQKQDSATAPVTSSVDSLEISPEAMALFGDGGSHPDRPKTEK</sequence>
<feature type="compositionally biased region" description="Polar residues" evidence="1">
    <location>
        <begin position="27"/>
        <end position="38"/>
    </location>
</feature>
<evidence type="ECO:0000256" key="1">
    <source>
        <dbReference type="SAM" id="MobiDB-lite"/>
    </source>
</evidence>
<reference evidence="2 3" key="1">
    <citation type="submission" date="2014-08" db="EMBL/GenBank/DDBJ databases">
        <title>Genomic and Phenotypic Diversity of Colwellia psychrerythraea strains from Disparate Marine Basins.</title>
        <authorList>
            <person name="Techtmann S.M."/>
            <person name="Stelling S.C."/>
            <person name="Utturkar S.M."/>
            <person name="Alshibli N."/>
            <person name="Harris A."/>
            <person name="Brown S.D."/>
            <person name="Hazen T.C."/>
        </authorList>
    </citation>
    <scope>NUCLEOTIDE SEQUENCE [LARGE SCALE GENOMIC DNA]</scope>
    <source>
        <strain evidence="2 3">GAB14E</strain>
    </source>
</reference>
<comment type="caution">
    <text evidence="2">The sequence shown here is derived from an EMBL/GenBank/DDBJ whole genome shotgun (WGS) entry which is preliminary data.</text>
</comment>
<dbReference type="EMBL" id="JQEC01000074">
    <property type="protein sequence ID" value="KGJ86853.1"/>
    <property type="molecule type" value="Genomic_DNA"/>
</dbReference>
<feature type="region of interest" description="Disordered" evidence="1">
    <location>
        <begin position="1"/>
        <end position="64"/>
    </location>
</feature>
<dbReference type="Proteomes" id="UP000029868">
    <property type="component" value="Unassembled WGS sequence"/>
</dbReference>
<dbReference type="RefSeq" id="WP_033084574.1">
    <property type="nucleotide sequence ID" value="NZ_JQEC01000074.1"/>
</dbReference>
<organism evidence="2 3">
    <name type="scientific">Colwellia psychrerythraea</name>
    <name type="common">Vibrio psychroerythus</name>
    <dbReference type="NCBI Taxonomy" id="28229"/>
    <lineage>
        <taxon>Bacteria</taxon>
        <taxon>Pseudomonadati</taxon>
        <taxon>Pseudomonadota</taxon>
        <taxon>Gammaproteobacteria</taxon>
        <taxon>Alteromonadales</taxon>
        <taxon>Colwelliaceae</taxon>
        <taxon>Colwellia</taxon>
    </lineage>
</organism>
<feature type="compositionally biased region" description="Basic and acidic residues" evidence="1">
    <location>
        <begin position="55"/>
        <end position="64"/>
    </location>
</feature>
<evidence type="ECO:0000313" key="2">
    <source>
        <dbReference type="EMBL" id="KGJ86853.1"/>
    </source>
</evidence>
<proteinExistence type="predicted"/>
<feature type="compositionally biased region" description="Polar residues" evidence="1">
    <location>
        <begin position="1"/>
        <end position="19"/>
    </location>
</feature>
<gene>
    <name evidence="2" type="ORF">GAB14E_4680</name>
</gene>
<dbReference type="PATRIC" id="fig|28229.3.peg.4669"/>
<name>A0A099KB70_COLPS</name>
<accession>A0A099KB70</accession>
<protein>
    <submittedName>
        <fullName evidence="2">Uncharacterized protein</fullName>
    </submittedName>
</protein>
<evidence type="ECO:0000313" key="3">
    <source>
        <dbReference type="Proteomes" id="UP000029868"/>
    </source>
</evidence>
<dbReference type="AlphaFoldDB" id="A0A099KB70"/>